<name>A0A915KXH4_ROMCU</name>
<organism evidence="1 2">
    <name type="scientific">Romanomermis culicivorax</name>
    <name type="common">Nematode worm</name>
    <dbReference type="NCBI Taxonomy" id="13658"/>
    <lineage>
        <taxon>Eukaryota</taxon>
        <taxon>Metazoa</taxon>
        <taxon>Ecdysozoa</taxon>
        <taxon>Nematoda</taxon>
        <taxon>Enoplea</taxon>
        <taxon>Dorylaimia</taxon>
        <taxon>Mermithida</taxon>
        <taxon>Mermithoidea</taxon>
        <taxon>Mermithidae</taxon>
        <taxon>Romanomermis</taxon>
    </lineage>
</organism>
<keyword evidence="1" id="KW-1185">Reference proteome</keyword>
<evidence type="ECO:0000313" key="2">
    <source>
        <dbReference type="WBParaSite" id="nRc.2.0.1.t43506-RA"/>
    </source>
</evidence>
<protein>
    <submittedName>
        <fullName evidence="2">Uncharacterized protein</fullName>
    </submittedName>
</protein>
<accession>A0A915KXH4</accession>
<reference evidence="2" key="1">
    <citation type="submission" date="2022-11" db="UniProtKB">
        <authorList>
            <consortium name="WormBaseParasite"/>
        </authorList>
    </citation>
    <scope>IDENTIFICATION</scope>
</reference>
<dbReference type="AlphaFoldDB" id="A0A915KXH4"/>
<sequence length="69" mass="7453">FITGEVEDVSVLPKHTEGLGLLGGGRKHASFGSFCSKQSRAFACWCGMIYITVEDKKRNFSAGGNSVNR</sequence>
<proteinExistence type="predicted"/>
<dbReference type="Proteomes" id="UP000887565">
    <property type="component" value="Unplaced"/>
</dbReference>
<dbReference type="WBParaSite" id="nRc.2.0.1.t43506-RA">
    <property type="protein sequence ID" value="nRc.2.0.1.t43506-RA"/>
    <property type="gene ID" value="nRc.2.0.1.g43506"/>
</dbReference>
<evidence type="ECO:0000313" key="1">
    <source>
        <dbReference type="Proteomes" id="UP000887565"/>
    </source>
</evidence>